<proteinExistence type="inferred from homology"/>
<evidence type="ECO:0000256" key="4">
    <source>
        <dbReference type="ARBA" id="ARBA00022676"/>
    </source>
</evidence>
<dbReference type="PANTHER" id="PTHR10963:SF68">
    <property type="entry name" value="GLYCOSIDASE CRH1-RELATED"/>
    <property type="match status" value="1"/>
</dbReference>
<keyword evidence="9" id="KW-0325">Glycoprotein</keyword>
<evidence type="ECO:0000256" key="10">
    <source>
        <dbReference type="ARBA" id="ARBA00023295"/>
    </source>
</evidence>
<accession>A0AAV9P6Q2</accession>
<keyword evidence="7 16" id="KW-0378">Hydrolase</keyword>
<dbReference type="EC" id="3.2.1.14" evidence="3"/>
<name>A0AAV9P6Q2_9PEZI</name>
<dbReference type="FunFam" id="2.60.120.200:FF:000152">
    <property type="entry name" value="Cell wall glucanase"/>
    <property type="match status" value="1"/>
</dbReference>
<sequence length="370" mass="39166">MLFLRDILAMSAPLRLATLATITGILLARPSTAQTYTSCNPTQQQCPSNPALGRSISVDFTAGASKEFTAEGNPTYGSDGVSFTVSAGGDAPQLHSNWYIMFGKYEITMKAAPGAGIVSSSVLQSDDLDEIDWEWLGAQNDEVQTNYFGKGQTTTYDRATVVDADNTQGDFHTYTVEWTEEQIVWQVDGQTSRVLKASDANGQFPQTPCQIRFGSWSGGDSSNPQGTVSWSQGPTDYSDGPFSMVVSKISVVDYSTGSSYAYGDRSGSWDSIMSDGGRVNGNVGGTVVDSPDPTVTTAPGSSIAPAWQQPSGSMTLTYTNYPGLPSGWSVNPTTGKVVPPSAAPVIDIPIRFVCVVAASLAGSSLLGFWL</sequence>
<dbReference type="Proteomes" id="UP001337655">
    <property type="component" value="Unassembled WGS sequence"/>
</dbReference>
<comment type="caution">
    <text evidence="16">The sequence shown here is derived from an EMBL/GenBank/DDBJ whole genome shotgun (WGS) entry which is preliminary data.</text>
</comment>
<dbReference type="SUPFAM" id="SSF49899">
    <property type="entry name" value="Concanavalin A-like lectins/glucanases"/>
    <property type="match status" value="1"/>
</dbReference>
<evidence type="ECO:0000256" key="11">
    <source>
        <dbReference type="ARBA" id="ARBA00023316"/>
    </source>
</evidence>
<evidence type="ECO:0000256" key="12">
    <source>
        <dbReference type="ARBA" id="ARBA00038074"/>
    </source>
</evidence>
<keyword evidence="17" id="KW-1185">Reference proteome</keyword>
<reference evidence="16 17" key="1">
    <citation type="submission" date="2023-08" db="EMBL/GenBank/DDBJ databases">
        <title>Black Yeasts Isolated from many extreme environments.</title>
        <authorList>
            <person name="Coleine C."/>
            <person name="Stajich J.E."/>
            <person name="Selbmann L."/>
        </authorList>
    </citation>
    <scope>NUCLEOTIDE SEQUENCE [LARGE SCALE GENOMIC DNA]</scope>
    <source>
        <strain evidence="16 17">CCFEE 5935</strain>
    </source>
</reference>
<evidence type="ECO:0000313" key="16">
    <source>
        <dbReference type="EMBL" id="KAK5168719.1"/>
    </source>
</evidence>
<protein>
    <recommendedName>
        <fullName evidence="3">chitinase</fullName>
        <ecNumber evidence="3">3.2.1.14</ecNumber>
    </recommendedName>
</protein>
<evidence type="ECO:0000256" key="8">
    <source>
        <dbReference type="ARBA" id="ARBA00023136"/>
    </source>
</evidence>
<evidence type="ECO:0000259" key="15">
    <source>
        <dbReference type="PROSITE" id="PS51762"/>
    </source>
</evidence>
<evidence type="ECO:0000256" key="14">
    <source>
        <dbReference type="SAM" id="SignalP"/>
    </source>
</evidence>
<keyword evidence="10 16" id="KW-0326">Glycosidase</keyword>
<dbReference type="CDD" id="cd02183">
    <property type="entry name" value="GH16_fungal_CRH1_transglycosylase"/>
    <property type="match status" value="1"/>
</dbReference>
<gene>
    <name evidence="16" type="primary">CRH1</name>
    <name evidence="16" type="ORF">LTR77_006028</name>
</gene>
<evidence type="ECO:0000256" key="1">
    <source>
        <dbReference type="ARBA" id="ARBA00000822"/>
    </source>
</evidence>
<dbReference type="PROSITE" id="PS51762">
    <property type="entry name" value="GH16_2"/>
    <property type="match status" value="1"/>
</dbReference>
<dbReference type="InterPro" id="IPR000757">
    <property type="entry name" value="Beta-glucanase-like"/>
</dbReference>
<dbReference type="EMBL" id="JAVRRT010000009">
    <property type="protein sequence ID" value="KAK5168719.1"/>
    <property type="molecule type" value="Genomic_DNA"/>
</dbReference>
<dbReference type="AlphaFoldDB" id="A0AAV9P6Q2"/>
<evidence type="ECO:0000256" key="3">
    <source>
        <dbReference type="ARBA" id="ARBA00012729"/>
    </source>
</evidence>
<feature type="signal peptide" evidence="14">
    <location>
        <begin position="1"/>
        <end position="28"/>
    </location>
</feature>
<evidence type="ECO:0000256" key="13">
    <source>
        <dbReference type="ARBA" id="ARBA00093308"/>
    </source>
</evidence>
<keyword evidence="4" id="KW-0328">Glycosyltransferase</keyword>
<keyword evidence="5" id="KW-0808">Transferase</keyword>
<feature type="domain" description="GH16" evidence="15">
    <location>
        <begin position="35"/>
        <end position="239"/>
    </location>
</feature>
<comment type="subcellular location">
    <subcellularLocation>
        <location evidence="2">Membrane</location>
    </subcellularLocation>
</comment>
<dbReference type="GO" id="GO:0016757">
    <property type="term" value="F:glycosyltransferase activity"/>
    <property type="evidence" value="ECO:0007669"/>
    <property type="project" value="UniProtKB-KW"/>
</dbReference>
<comment type="similarity">
    <text evidence="12">Belongs to the glycosyl hydrolase 16 family. CRH1 subfamily.</text>
</comment>
<comment type="function">
    <text evidence="13">Dual chitinase/transglycosylase that plays a role in cell wall architecture. Chitinase and transglycosylase activities are coupled. Required for the polysaccharide cross-linking at the septa and the cell wall. More specifically, transfers chitin to 1,6-beta-glucan in the cell wall.</text>
</comment>
<evidence type="ECO:0000256" key="7">
    <source>
        <dbReference type="ARBA" id="ARBA00022801"/>
    </source>
</evidence>
<evidence type="ECO:0000313" key="17">
    <source>
        <dbReference type="Proteomes" id="UP001337655"/>
    </source>
</evidence>
<dbReference type="PANTHER" id="PTHR10963">
    <property type="entry name" value="GLYCOSYL HYDROLASE-RELATED"/>
    <property type="match status" value="1"/>
</dbReference>
<feature type="chain" id="PRO_5044001455" description="chitinase" evidence="14">
    <location>
        <begin position="29"/>
        <end position="370"/>
    </location>
</feature>
<organism evidence="16 17">
    <name type="scientific">Saxophila tyrrhenica</name>
    <dbReference type="NCBI Taxonomy" id="1690608"/>
    <lineage>
        <taxon>Eukaryota</taxon>
        <taxon>Fungi</taxon>
        <taxon>Dikarya</taxon>
        <taxon>Ascomycota</taxon>
        <taxon>Pezizomycotina</taxon>
        <taxon>Dothideomycetes</taxon>
        <taxon>Dothideomycetidae</taxon>
        <taxon>Mycosphaerellales</taxon>
        <taxon>Extremaceae</taxon>
        <taxon>Saxophila</taxon>
    </lineage>
</organism>
<dbReference type="Gene3D" id="2.60.120.200">
    <property type="match status" value="1"/>
</dbReference>
<comment type="catalytic activity">
    <reaction evidence="1">
        <text>Random endo-hydrolysis of N-acetyl-beta-D-glucosaminide (1-&gt;4)-beta-linkages in chitin and chitodextrins.</text>
        <dbReference type="EC" id="3.2.1.14"/>
    </reaction>
</comment>
<dbReference type="GO" id="GO:0031505">
    <property type="term" value="P:fungal-type cell wall organization"/>
    <property type="evidence" value="ECO:0007669"/>
    <property type="project" value="TreeGrafter"/>
</dbReference>
<dbReference type="InterPro" id="IPR050546">
    <property type="entry name" value="Glycosyl_Hydrlase_16"/>
</dbReference>
<dbReference type="GO" id="GO:0008843">
    <property type="term" value="F:endochitinase activity"/>
    <property type="evidence" value="ECO:0007669"/>
    <property type="project" value="UniProtKB-EC"/>
</dbReference>
<evidence type="ECO:0000256" key="2">
    <source>
        <dbReference type="ARBA" id="ARBA00004370"/>
    </source>
</evidence>
<dbReference type="GO" id="GO:0016020">
    <property type="term" value="C:membrane"/>
    <property type="evidence" value="ECO:0007669"/>
    <property type="project" value="UniProtKB-SubCell"/>
</dbReference>
<evidence type="ECO:0000256" key="6">
    <source>
        <dbReference type="ARBA" id="ARBA00022729"/>
    </source>
</evidence>
<evidence type="ECO:0000256" key="9">
    <source>
        <dbReference type="ARBA" id="ARBA00023180"/>
    </source>
</evidence>
<keyword evidence="11" id="KW-0961">Cell wall biogenesis/degradation</keyword>
<dbReference type="InterPro" id="IPR013320">
    <property type="entry name" value="ConA-like_dom_sf"/>
</dbReference>
<keyword evidence="8" id="KW-0472">Membrane</keyword>
<dbReference type="RefSeq" id="XP_064658185.1">
    <property type="nucleotide sequence ID" value="XM_064803270.1"/>
</dbReference>
<keyword evidence="6 14" id="KW-0732">Signal</keyword>
<dbReference type="Pfam" id="PF00722">
    <property type="entry name" value="Glyco_hydro_16"/>
    <property type="match status" value="1"/>
</dbReference>
<dbReference type="GO" id="GO:0005975">
    <property type="term" value="P:carbohydrate metabolic process"/>
    <property type="evidence" value="ECO:0007669"/>
    <property type="project" value="InterPro"/>
</dbReference>
<dbReference type="GeneID" id="89927368"/>
<evidence type="ECO:0000256" key="5">
    <source>
        <dbReference type="ARBA" id="ARBA00022679"/>
    </source>
</evidence>
<dbReference type="GO" id="GO:0009277">
    <property type="term" value="C:fungal-type cell wall"/>
    <property type="evidence" value="ECO:0007669"/>
    <property type="project" value="TreeGrafter"/>
</dbReference>